<accession>A0A1Y3BJU1</accession>
<evidence type="ECO:0000256" key="1">
    <source>
        <dbReference type="SAM" id="Phobius"/>
    </source>
</evidence>
<comment type="caution">
    <text evidence="2">The sequence shown here is derived from an EMBL/GenBank/DDBJ whole genome shotgun (WGS) entry which is preliminary data.</text>
</comment>
<sequence length="766" mass="90056">MLIATNDNNQHQKNKNEEFDQILTVKNAIEIINCGQHYLNETVGISTIGHNIFQIIYDHQSNNLWIIVYLNRSSLINYQDNNNNNLWSLNLRNGYLFVLKEFASITVERMLMEQFRWKANEHQGDGDPEIRIIMGYTKTTGFIFDSYITYDRIEYRFGYYETITGYNNVHNKKMNHSTIITLISANNGQLFQLDYNMNESLASLYRREKHQLLQQNCLHTFYSQSKHGYYFSLNKDPLILAGDERNSWIELQHRLFAIEWKYGFSIQTDNHHYDKNKNEKILFLISNNTNQQIMAMNESLLFDLDGKKMYNIFIMKFNDYFHCHQNRLDNNNILLIIISILTSIILISFIIIIWIIISKRQRKKTTNISNDNDDRVKSKTISTDGYYRSNDRIRMESNCHRYERAFNDDKLHIKCGINHLRNTIGLSKIGDHFYQFVSLDETIRIIRYDYHKTIRNPNIGRNGYQLNLIDGQIMANGLDDILSTNIATDIMKVIQWKNQTAKFNNDNNDQAIISIAMSIDNEKNNKRIVCLKSIDQQHYIIGDYANQIDPDKVKRFFLEFDRHPYIMGTVSVNENGIIYYFYSKQSFRLKLFKLSAQNYGDSLRYEWNKTLYIDPNTNHLKLYQRNEYVQQSLVDPFQRIFSQATFTFGFIDIIGDHLFVKHHMNFECNHFGIFFAVTVKETSATTITNENFSHEKTSTTIPVKASSTTITNKNFSDHHQEKTTTTISVKETSTTITNENFNNDHHEKSTTVVTFEENSATSINDL</sequence>
<name>A0A1Y3BJU1_EURMA</name>
<keyword evidence="1" id="KW-0812">Transmembrane</keyword>
<protein>
    <submittedName>
        <fullName evidence="2">Uncharacterized protein</fullName>
    </submittedName>
</protein>
<evidence type="ECO:0000313" key="2">
    <source>
        <dbReference type="EMBL" id="OTF79425.1"/>
    </source>
</evidence>
<keyword evidence="3" id="KW-1185">Reference proteome</keyword>
<dbReference type="AlphaFoldDB" id="A0A1Y3BJU1"/>
<evidence type="ECO:0000313" key="3">
    <source>
        <dbReference type="Proteomes" id="UP000194236"/>
    </source>
</evidence>
<dbReference type="EMBL" id="MUJZ01023165">
    <property type="protein sequence ID" value="OTF79425.1"/>
    <property type="molecule type" value="Genomic_DNA"/>
</dbReference>
<gene>
    <name evidence="2" type="ORF">BLA29_000761</name>
</gene>
<proteinExistence type="predicted"/>
<keyword evidence="1" id="KW-0472">Membrane</keyword>
<organism evidence="2 3">
    <name type="scientific">Euroglyphus maynei</name>
    <name type="common">Mayne's house dust mite</name>
    <dbReference type="NCBI Taxonomy" id="6958"/>
    <lineage>
        <taxon>Eukaryota</taxon>
        <taxon>Metazoa</taxon>
        <taxon>Ecdysozoa</taxon>
        <taxon>Arthropoda</taxon>
        <taxon>Chelicerata</taxon>
        <taxon>Arachnida</taxon>
        <taxon>Acari</taxon>
        <taxon>Acariformes</taxon>
        <taxon>Sarcoptiformes</taxon>
        <taxon>Astigmata</taxon>
        <taxon>Psoroptidia</taxon>
        <taxon>Analgoidea</taxon>
        <taxon>Pyroglyphidae</taxon>
        <taxon>Pyroglyphinae</taxon>
        <taxon>Euroglyphus</taxon>
    </lineage>
</organism>
<reference evidence="2 3" key="1">
    <citation type="submission" date="2017-03" db="EMBL/GenBank/DDBJ databases">
        <title>Genome Survey of Euroglyphus maynei.</title>
        <authorList>
            <person name="Arlian L.G."/>
            <person name="Morgan M.S."/>
            <person name="Rider S.D."/>
        </authorList>
    </citation>
    <scope>NUCLEOTIDE SEQUENCE [LARGE SCALE GENOMIC DNA]</scope>
    <source>
        <strain evidence="2">Arlian Lab</strain>
        <tissue evidence="2">Whole body</tissue>
    </source>
</reference>
<feature type="transmembrane region" description="Helical" evidence="1">
    <location>
        <begin position="333"/>
        <end position="357"/>
    </location>
</feature>
<keyword evidence="1" id="KW-1133">Transmembrane helix</keyword>
<dbReference type="Proteomes" id="UP000194236">
    <property type="component" value="Unassembled WGS sequence"/>
</dbReference>
<dbReference type="OrthoDB" id="6532392at2759"/>